<dbReference type="InterPro" id="IPR020539">
    <property type="entry name" value="RNase_P_CS"/>
</dbReference>
<dbReference type="NCBIfam" id="TIGR00188">
    <property type="entry name" value="rnpA"/>
    <property type="match status" value="1"/>
</dbReference>
<dbReference type="AlphaFoldDB" id="A0A9D1CYW7"/>
<dbReference type="GO" id="GO:0042781">
    <property type="term" value="F:3'-tRNA processing endoribonuclease activity"/>
    <property type="evidence" value="ECO:0007669"/>
    <property type="project" value="TreeGrafter"/>
</dbReference>
<reference evidence="9" key="2">
    <citation type="journal article" date="2021" name="PeerJ">
        <title>Extensive microbial diversity within the chicken gut microbiome revealed by metagenomics and culture.</title>
        <authorList>
            <person name="Gilroy R."/>
            <person name="Ravi A."/>
            <person name="Getino M."/>
            <person name="Pursley I."/>
            <person name="Horton D.L."/>
            <person name="Alikhan N.F."/>
            <person name="Baker D."/>
            <person name="Gharbi K."/>
            <person name="Hall N."/>
            <person name="Watson M."/>
            <person name="Adriaenssens E.M."/>
            <person name="Foster-Nyarko E."/>
            <person name="Jarju S."/>
            <person name="Secka A."/>
            <person name="Antonio M."/>
            <person name="Oren A."/>
            <person name="Chaudhuri R.R."/>
            <person name="La Ragione R."/>
            <person name="Hildebrand F."/>
            <person name="Pallen M.J."/>
        </authorList>
    </citation>
    <scope>NUCLEOTIDE SEQUENCE</scope>
    <source>
        <strain evidence="9">CHK147-3167</strain>
    </source>
</reference>
<evidence type="ECO:0000313" key="10">
    <source>
        <dbReference type="Proteomes" id="UP000886786"/>
    </source>
</evidence>
<evidence type="ECO:0000256" key="1">
    <source>
        <dbReference type="ARBA" id="ARBA00002663"/>
    </source>
</evidence>
<evidence type="ECO:0000256" key="5">
    <source>
        <dbReference type="ARBA" id="ARBA00022801"/>
    </source>
</evidence>
<keyword evidence="2 7" id="KW-0819">tRNA processing</keyword>
<dbReference type="GO" id="GO:0004526">
    <property type="term" value="F:ribonuclease P activity"/>
    <property type="evidence" value="ECO:0007669"/>
    <property type="project" value="UniProtKB-UniRule"/>
</dbReference>
<reference evidence="9" key="1">
    <citation type="submission" date="2020-10" db="EMBL/GenBank/DDBJ databases">
        <authorList>
            <person name="Gilroy R."/>
        </authorList>
    </citation>
    <scope>NUCLEOTIDE SEQUENCE</scope>
    <source>
        <strain evidence="9">CHK147-3167</strain>
    </source>
</reference>
<dbReference type="InterPro" id="IPR020568">
    <property type="entry name" value="Ribosomal_Su5_D2-typ_SF"/>
</dbReference>
<comment type="similarity">
    <text evidence="7">Belongs to the RnpA family.</text>
</comment>
<dbReference type="PANTHER" id="PTHR33992:SF1">
    <property type="entry name" value="RIBONUCLEASE P PROTEIN COMPONENT"/>
    <property type="match status" value="1"/>
</dbReference>
<comment type="subunit">
    <text evidence="7">Consists of a catalytic RNA component (M1 or rnpB) and a protein subunit.</text>
</comment>
<accession>A0A9D1CYW7</accession>
<dbReference type="Proteomes" id="UP000886786">
    <property type="component" value="Unassembled WGS sequence"/>
</dbReference>
<gene>
    <name evidence="7 9" type="primary">rnpA</name>
    <name evidence="9" type="ORF">IAB27_02945</name>
</gene>
<keyword evidence="5 7" id="KW-0378">Hydrolase</keyword>
<evidence type="ECO:0000256" key="3">
    <source>
        <dbReference type="ARBA" id="ARBA00022722"/>
    </source>
</evidence>
<dbReference type="Gene3D" id="3.30.230.10">
    <property type="match status" value="1"/>
</dbReference>
<keyword evidence="6 7" id="KW-0694">RNA-binding</keyword>
<comment type="catalytic activity">
    <reaction evidence="7">
        <text>Endonucleolytic cleavage of RNA, removing 5'-extranucleotides from tRNA precursor.</text>
        <dbReference type="EC" id="3.1.26.5"/>
    </reaction>
</comment>
<sequence>MKKVNIIKESRDFTRIIKNNKPFKYMDFLVYKENKKSDVYKFGFSVGKKIGNAVVRNKVKRRLKSIIDKRKYKDNFNCVIIARKGIAERSYQELEKNLFFVIDKLGLTKEK</sequence>
<dbReference type="SUPFAM" id="SSF54211">
    <property type="entry name" value="Ribosomal protein S5 domain 2-like"/>
    <property type="match status" value="1"/>
</dbReference>
<evidence type="ECO:0000256" key="4">
    <source>
        <dbReference type="ARBA" id="ARBA00022759"/>
    </source>
</evidence>
<dbReference type="PANTHER" id="PTHR33992">
    <property type="entry name" value="RIBONUCLEASE P PROTEIN COMPONENT"/>
    <property type="match status" value="1"/>
</dbReference>
<dbReference type="GO" id="GO:0001682">
    <property type="term" value="P:tRNA 5'-leader removal"/>
    <property type="evidence" value="ECO:0007669"/>
    <property type="project" value="UniProtKB-UniRule"/>
</dbReference>
<evidence type="ECO:0000256" key="7">
    <source>
        <dbReference type="HAMAP-Rule" id="MF_00227"/>
    </source>
</evidence>
<dbReference type="HAMAP" id="MF_00227">
    <property type="entry name" value="RNase_P"/>
    <property type="match status" value="1"/>
</dbReference>
<dbReference type="Pfam" id="PF00825">
    <property type="entry name" value="Ribonuclease_P"/>
    <property type="match status" value="1"/>
</dbReference>
<keyword evidence="3 7" id="KW-0540">Nuclease</keyword>
<dbReference type="InterPro" id="IPR000100">
    <property type="entry name" value="RNase_P"/>
</dbReference>
<proteinExistence type="inferred from homology"/>
<dbReference type="InterPro" id="IPR014721">
    <property type="entry name" value="Ribsml_uS5_D2-typ_fold_subgr"/>
</dbReference>
<evidence type="ECO:0000256" key="6">
    <source>
        <dbReference type="ARBA" id="ARBA00022884"/>
    </source>
</evidence>
<name>A0A9D1CYW7_9FIRM</name>
<dbReference type="GO" id="GO:0030677">
    <property type="term" value="C:ribonuclease P complex"/>
    <property type="evidence" value="ECO:0007669"/>
    <property type="project" value="TreeGrafter"/>
</dbReference>
<comment type="caution">
    <text evidence="9">The sequence shown here is derived from an EMBL/GenBank/DDBJ whole genome shotgun (WGS) entry which is preliminary data.</text>
</comment>
<evidence type="ECO:0000256" key="8">
    <source>
        <dbReference type="NCBIfam" id="TIGR00188"/>
    </source>
</evidence>
<organism evidence="9 10">
    <name type="scientific">Candidatus Coprosoma intestinipullorum</name>
    <dbReference type="NCBI Taxonomy" id="2840752"/>
    <lineage>
        <taxon>Bacteria</taxon>
        <taxon>Bacillati</taxon>
        <taxon>Bacillota</taxon>
        <taxon>Bacillota incertae sedis</taxon>
        <taxon>Candidatus Coprosoma</taxon>
    </lineage>
</organism>
<comment type="function">
    <text evidence="1 7">RNaseP catalyzes the removal of the 5'-leader sequence from pre-tRNA to produce the mature 5'-terminus. It can also cleave other RNA substrates such as 4.5S RNA. The protein component plays an auxiliary but essential role in vivo by binding to the 5'-leader sequence and broadening the substrate specificity of the ribozyme.</text>
</comment>
<dbReference type="PROSITE" id="PS00648">
    <property type="entry name" value="RIBONUCLEASE_P"/>
    <property type="match status" value="1"/>
</dbReference>
<dbReference type="GO" id="GO:0000049">
    <property type="term" value="F:tRNA binding"/>
    <property type="evidence" value="ECO:0007669"/>
    <property type="project" value="UniProtKB-UniRule"/>
</dbReference>
<dbReference type="EMBL" id="DVFV01000055">
    <property type="protein sequence ID" value="HIQ90570.1"/>
    <property type="molecule type" value="Genomic_DNA"/>
</dbReference>
<evidence type="ECO:0000313" key="9">
    <source>
        <dbReference type="EMBL" id="HIQ90570.1"/>
    </source>
</evidence>
<dbReference type="EC" id="3.1.26.5" evidence="7 8"/>
<evidence type="ECO:0000256" key="2">
    <source>
        <dbReference type="ARBA" id="ARBA00022694"/>
    </source>
</evidence>
<protein>
    <recommendedName>
        <fullName evidence="7 8">Ribonuclease P protein component</fullName>
        <shortName evidence="7">RNase P protein</shortName>
        <shortName evidence="7">RNaseP protein</shortName>
        <ecNumber evidence="7 8">3.1.26.5</ecNumber>
    </recommendedName>
    <alternativeName>
        <fullName evidence="7">Protein C5</fullName>
    </alternativeName>
</protein>
<keyword evidence="4 7" id="KW-0255">Endonuclease</keyword>